<dbReference type="InterPro" id="IPR036837">
    <property type="entry name" value="Cation_efflux_CTD_sf"/>
</dbReference>
<feature type="transmembrane region" description="Helical" evidence="9">
    <location>
        <begin position="120"/>
        <end position="140"/>
    </location>
</feature>
<evidence type="ECO:0000259" key="10">
    <source>
        <dbReference type="Pfam" id="PF01545"/>
    </source>
</evidence>
<dbReference type="InterPro" id="IPR002524">
    <property type="entry name" value="Cation_efflux"/>
</dbReference>
<evidence type="ECO:0000256" key="6">
    <source>
        <dbReference type="ARBA" id="ARBA00022989"/>
    </source>
</evidence>
<feature type="domain" description="Cation efflux protein cytoplasmic" evidence="11">
    <location>
        <begin position="215"/>
        <end position="287"/>
    </location>
</feature>
<keyword evidence="7" id="KW-0406">Ion transport</keyword>
<evidence type="ECO:0000256" key="7">
    <source>
        <dbReference type="ARBA" id="ARBA00023065"/>
    </source>
</evidence>
<dbReference type="InterPro" id="IPR027469">
    <property type="entry name" value="Cation_efflux_TMD_sf"/>
</dbReference>
<gene>
    <name evidence="12" type="ORF">ENJ98_03650</name>
</gene>
<dbReference type="AlphaFoldDB" id="A0A7C5IYK4"/>
<dbReference type="SUPFAM" id="SSF161111">
    <property type="entry name" value="Cation efflux protein transmembrane domain-like"/>
    <property type="match status" value="1"/>
</dbReference>
<feature type="domain" description="Cation efflux protein transmembrane" evidence="10">
    <location>
        <begin position="20"/>
        <end position="205"/>
    </location>
</feature>
<organism evidence="12">
    <name type="scientific">Thiolapillus brandeum</name>
    <dbReference type="NCBI Taxonomy" id="1076588"/>
    <lineage>
        <taxon>Bacteria</taxon>
        <taxon>Pseudomonadati</taxon>
        <taxon>Pseudomonadota</taxon>
        <taxon>Gammaproteobacteria</taxon>
        <taxon>Chromatiales</taxon>
        <taxon>Sedimenticolaceae</taxon>
        <taxon>Thiolapillus</taxon>
    </lineage>
</organism>
<dbReference type="PANTHER" id="PTHR11562:SF17">
    <property type="entry name" value="RE54080P-RELATED"/>
    <property type="match status" value="1"/>
</dbReference>
<dbReference type="PANTHER" id="PTHR11562">
    <property type="entry name" value="CATION EFFLUX PROTEIN/ ZINC TRANSPORTER"/>
    <property type="match status" value="1"/>
</dbReference>
<proteinExistence type="inferred from homology"/>
<dbReference type="Pfam" id="PF01545">
    <property type="entry name" value="Cation_efflux"/>
    <property type="match status" value="1"/>
</dbReference>
<evidence type="ECO:0000313" key="12">
    <source>
        <dbReference type="EMBL" id="HHH13309.1"/>
    </source>
</evidence>
<evidence type="ECO:0000256" key="1">
    <source>
        <dbReference type="ARBA" id="ARBA00004141"/>
    </source>
</evidence>
<evidence type="ECO:0000256" key="2">
    <source>
        <dbReference type="ARBA" id="ARBA00008873"/>
    </source>
</evidence>
<evidence type="ECO:0000256" key="8">
    <source>
        <dbReference type="ARBA" id="ARBA00023136"/>
    </source>
</evidence>
<keyword evidence="4 9" id="KW-0812">Transmembrane</keyword>
<evidence type="ECO:0000256" key="3">
    <source>
        <dbReference type="ARBA" id="ARBA00022448"/>
    </source>
</evidence>
<dbReference type="SUPFAM" id="SSF160240">
    <property type="entry name" value="Cation efflux protein cytoplasmic domain-like"/>
    <property type="match status" value="1"/>
</dbReference>
<evidence type="ECO:0000256" key="9">
    <source>
        <dbReference type="SAM" id="Phobius"/>
    </source>
</evidence>
<evidence type="ECO:0000256" key="5">
    <source>
        <dbReference type="ARBA" id="ARBA00022906"/>
    </source>
</evidence>
<name>A0A7C5IYK4_9GAMM</name>
<comment type="subcellular location">
    <subcellularLocation>
        <location evidence="1">Membrane</location>
        <topology evidence="1">Multi-pass membrane protein</topology>
    </subcellularLocation>
</comment>
<dbReference type="InterPro" id="IPR058533">
    <property type="entry name" value="Cation_efflux_TM"/>
</dbReference>
<dbReference type="GO" id="GO:0005886">
    <property type="term" value="C:plasma membrane"/>
    <property type="evidence" value="ECO:0007669"/>
    <property type="project" value="TreeGrafter"/>
</dbReference>
<dbReference type="InterPro" id="IPR027470">
    <property type="entry name" value="Cation_efflux_CTD"/>
</dbReference>
<keyword evidence="5" id="KW-0862">Zinc</keyword>
<dbReference type="Pfam" id="PF16916">
    <property type="entry name" value="ZT_dimer"/>
    <property type="match status" value="1"/>
</dbReference>
<feature type="transmembrane region" description="Helical" evidence="9">
    <location>
        <begin position="184"/>
        <end position="201"/>
    </location>
</feature>
<feature type="transmembrane region" description="Helical" evidence="9">
    <location>
        <begin position="83"/>
        <end position="104"/>
    </location>
</feature>
<protein>
    <submittedName>
        <fullName evidence="12">Cation transporter</fullName>
    </submittedName>
</protein>
<evidence type="ECO:0000256" key="4">
    <source>
        <dbReference type="ARBA" id="ARBA00022692"/>
    </source>
</evidence>
<keyword evidence="6 9" id="KW-1133">Transmembrane helix</keyword>
<sequence>MHHHHHHAPGTGTHNRAFAIGVTLNLGFVVVELVYGLLVGSLALIADAWHNLSDVLGLLLAWGAAWLAGRPPTPRRSYGYRRATILASLFSAMLLLSALGAIALEAVERFRQPAPIQGEVVIWVALVGVVINTATALMFLRGQKADLNIRGAFLHMAADAAVSLGVVAAGGVILATGWLWVDPALSLVIVVVIFFSTWGLLRESLALALDAVPAHIDPDRVAAYLEGLPEVTGIHDLHIWAMSTTEVALTVHLTVRRCPDSDAFLQQLSHVLAERFGIRHATIQIERDHPRNCALAAPGSL</sequence>
<dbReference type="NCBIfam" id="TIGR01297">
    <property type="entry name" value="CDF"/>
    <property type="match status" value="1"/>
</dbReference>
<keyword evidence="3" id="KW-0813">Transport</keyword>
<comment type="similarity">
    <text evidence="2">Belongs to the cation diffusion facilitator (CDF) transporter (TC 2.A.4) family. SLC30A subfamily.</text>
</comment>
<accession>A0A7C5IYK4</accession>
<keyword evidence="8 9" id="KW-0472">Membrane</keyword>
<dbReference type="InterPro" id="IPR050681">
    <property type="entry name" value="CDF/SLC30A"/>
</dbReference>
<comment type="caution">
    <text evidence="12">The sequence shown here is derived from an EMBL/GenBank/DDBJ whole genome shotgun (WGS) entry which is preliminary data.</text>
</comment>
<feature type="transmembrane region" description="Helical" evidence="9">
    <location>
        <begin position="52"/>
        <end position="71"/>
    </location>
</feature>
<feature type="transmembrane region" description="Helical" evidence="9">
    <location>
        <begin position="20"/>
        <end position="46"/>
    </location>
</feature>
<dbReference type="GO" id="GO:0005385">
    <property type="term" value="F:zinc ion transmembrane transporter activity"/>
    <property type="evidence" value="ECO:0007669"/>
    <property type="project" value="TreeGrafter"/>
</dbReference>
<reference evidence="12" key="1">
    <citation type="journal article" date="2020" name="mSystems">
        <title>Genome- and Community-Level Interaction Insights into Carbon Utilization and Element Cycling Functions of Hydrothermarchaeota in Hydrothermal Sediment.</title>
        <authorList>
            <person name="Zhou Z."/>
            <person name="Liu Y."/>
            <person name="Xu W."/>
            <person name="Pan J."/>
            <person name="Luo Z.H."/>
            <person name="Li M."/>
        </authorList>
    </citation>
    <scope>NUCLEOTIDE SEQUENCE [LARGE SCALE GENOMIC DNA]</scope>
    <source>
        <strain evidence="12">HyVt-535</strain>
    </source>
</reference>
<evidence type="ECO:0000259" key="11">
    <source>
        <dbReference type="Pfam" id="PF16916"/>
    </source>
</evidence>
<feature type="transmembrane region" description="Helical" evidence="9">
    <location>
        <begin position="152"/>
        <end position="178"/>
    </location>
</feature>
<dbReference type="EMBL" id="DROM01000225">
    <property type="protein sequence ID" value="HHH13309.1"/>
    <property type="molecule type" value="Genomic_DNA"/>
</dbReference>
<dbReference type="Gene3D" id="1.20.1510.10">
    <property type="entry name" value="Cation efflux protein transmembrane domain"/>
    <property type="match status" value="1"/>
</dbReference>
<dbReference type="Proteomes" id="UP000886100">
    <property type="component" value="Unassembled WGS sequence"/>
</dbReference>
<keyword evidence="5" id="KW-0864">Zinc transport</keyword>